<gene>
    <name evidence="1" type="ORF">ANE_LOCUS9992</name>
</gene>
<dbReference type="Proteomes" id="UP000489600">
    <property type="component" value="Unassembled WGS sequence"/>
</dbReference>
<accession>A0A565BD63</accession>
<reference evidence="1" key="1">
    <citation type="submission" date="2019-07" db="EMBL/GenBank/DDBJ databases">
        <authorList>
            <person name="Dittberner H."/>
        </authorList>
    </citation>
    <scope>NUCLEOTIDE SEQUENCE [LARGE SCALE GENOMIC DNA]</scope>
</reference>
<organism evidence="1 2">
    <name type="scientific">Arabis nemorensis</name>
    <dbReference type="NCBI Taxonomy" id="586526"/>
    <lineage>
        <taxon>Eukaryota</taxon>
        <taxon>Viridiplantae</taxon>
        <taxon>Streptophyta</taxon>
        <taxon>Embryophyta</taxon>
        <taxon>Tracheophyta</taxon>
        <taxon>Spermatophyta</taxon>
        <taxon>Magnoliopsida</taxon>
        <taxon>eudicotyledons</taxon>
        <taxon>Gunneridae</taxon>
        <taxon>Pentapetalae</taxon>
        <taxon>rosids</taxon>
        <taxon>malvids</taxon>
        <taxon>Brassicales</taxon>
        <taxon>Brassicaceae</taxon>
        <taxon>Arabideae</taxon>
        <taxon>Arabis</taxon>
    </lineage>
</organism>
<protein>
    <submittedName>
        <fullName evidence="1">Uncharacterized protein</fullName>
    </submittedName>
</protein>
<dbReference type="EMBL" id="CABITT030000003">
    <property type="protein sequence ID" value="VVA99547.1"/>
    <property type="molecule type" value="Genomic_DNA"/>
</dbReference>
<evidence type="ECO:0000313" key="2">
    <source>
        <dbReference type="Proteomes" id="UP000489600"/>
    </source>
</evidence>
<keyword evidence="2" id="KW-1185">Reference proteome</keyword>
<evidence type="ECO:0000313" key="1">
    <source>
        <dbReference type="EMBL" id="VVA99547.1"/>
    </source>
</evidence>
<comment type="caution">
    <text evidence="1">The sequence shown here is derived from an EMBL/GenBank/DDBJ whole genome shotgun (WGS) entry which is preliminary data.</text>
</comment>
<dbReference type="AlphaFoldDB" id="A0A565BD63"/>
<dbReference type="OrthoDB" id="1105837at2759"/>
<sequence>METTKKENPEARRWLDKIPSHQWALAHDDGRRYEIMTIMRDHFFESFWSLGLPVTAAVLLLFDELGLQSRQGICDSRGRLNCGEMYTKPVMDKFEEFRTGSVTYIIMPLDDNAFQVTQPLQKNGWIVQLKDSSCTCGGFQFVDDCYSVEELNRTYAATFNSIPEISAWQETSGVPTMFPPVIPPLRPPTNVSGKYKQKTTPRTILKKKSSIFL</sequence>
<name>A0A565BD63_9BRAS</name>
<proteinExistence type="predicted"/>